<accession>X1GCA6</accession>
<feature type="transmembrane region" description="Helical" evidence="1">
    <location>
        <begin position="220"/>
        <end position="239"/>
    </location>
</feature>
<gene>
    <name evidence="2" type="ORF">S03H2_34329</name>
</gene>
<reference evidence="2" key="1">
    <citation type="journal article" date="2014" name="Front. Microbiol.">
        <title>High frequency of phylogenetically diverse reductive dehalogenase-homologous genes in deep subseafloor sedimentary metagenomes.</title>
        <authorList>
            <person name="Kawai M."/>
            <person name="Futagami T."/>
            <person name="Toyoda A."/>
            <person name="Takaki Y."/>
            <person name="Nishi S."/>
            <person name="Hori S."/>
            <person name="Arai W."/>
            <person name="Tsubouchi T."/>
            <person name="Morono Y."/>
            <person name="Uchiyama I."/>
            <person name="Ito T."/>
            <person name="Fujiyama A."/>
            <person name="Inagaki F."/>
            <person name="Takami H."/>
        </authorList>
    </citation>
    <scope>NUCLEOTIDE SEQUENCE</scope>
    <source>
        <strain evidence="2">Expedition CK06-06</strain>
    </source>
</reference>
<feature type="transmembrane region" description="Helical" evidence="1">
    <location>
        <begin position="259"/>
        <end position="281"/>
    </location>
</feature>
<keyword evidence="1" id="KW-1133">Transmembrane helix</keyword>
<evidence type="ECO:0000256" key="1">
    <source>
        <dbReference type="SAM" id="Phobius"/>
    </source>
</evidence>
<feature type="transmembrane region" description="Helical" evidence="1">
    <location>
        <begin position="59"/>
        <end position="83"/>
    </location>
</feature>
<feature type="transmembrane region" description="Helical" evidence="1">
    <location>
        <begin position="89"/>
        <end position="111"/>
    </location>
</feature>
<feature type="non-terminal residue" evidence="2">
    <location>
        <position position="284"/>
    </location>
</feature>
<feature type="transmembrane region" description="Helical" evidence="1">
    <location>
        <begin position="118"/>
        <end position="135"/>
    </location>
</feature>
<comment type="caution">
    <text evidence="2">The sequence shown here is derived from an EMBL/GenBank/DDBJ whole genome shotgun (WGS) entry which is preliminary data.</text>
</comment>
<name>X1GCA6_9ZZZZ</name>
<evidence type="ECO:0000313" key="2">
    <source>
        <dbReference type="EMBL" id="GAH54862.1"/>
    </source>
</evidence>
<protein>
    <submittedName>
        <fullName evidence="2">Uncharacterized protein</fullName>
    </submittedName>
</protein>
<organism evidence="2">
    <name type="scientific">marine sediment metagenome</name>
    <dbReference type="NCBI Taxonomy" id="412755"/>
    <lineage>
        <taxon>unclassified sequences</taxon>
        <taxon>metagenomes</taxon>
        <taxon>ecological metagenomes</taxon>
    </lineage>
</organism>
<dbReference type="AlphaFoldDB" id="X1GCA6"/>
<feature type="transmembrane region" description="Helical" evidence="1">
    <location>
        <begin position="20"/>
        <end position="39"/>
    </location>
</feature>
<proteinExistence type="predicted"/>
<feature type="non-terminal residue" evidence="2">
    <location>
        <position position="1"/>
    </location>
</feature>
<sequence>GSVLLHFLPIISPFVAIVGYMGWIFVSIFLTFSLSRNFWGNRILGSVMFLGKRADEGSILFGGVVFILSLINAGIASYLIYLGAKSSDYFLIGVSIFAIIAVIIVNIIIFSLGKNDDVFYTILSFFYIIAGFNLWKLLFFTISSDSSNDTGTYNIGGTLAALFLIFYTVSNYAKKLKKIEEPKVDEIYEQIKDKKKKDEIERIEEEEEEKWSLLNIPNSIGPLGVLMIVMGLVMSYHVTYLQLLTGGDIFSEFFLSENVLVGLKDKFGVVLLTFILIFYLLNYL</sequence>
<dbReference type="EMBL" id="BARU01020941">
    <property type="protein sequence ID" value="GAH54862.1"/>
    <property type="molecule type" value="Genomic_DNA"/>
</dbReference>
<feature type="transmembrane region" description="Helical" evidence="1">
    <location>
        <begin position="155"/>
        <end position="173"/>
    </location>
</feature>
<keyword evidence="1" id="KW-0472">Membrane</keyword>
<keyword evidence="1" id="KW-0812">Transmembrane</keyword>